<name>A0AAD7EH62_9AGAR</name>
<dbReference type="SMART" id="SM00320">
    <property type="entry name" value="WD40"/>
    <property type="match status" value="4"/>
</dbReference>
<feature type="repeat" description="WD" evidence="1">
    <location>
        <begin position="305"/>
        <end position="346"/>
    </location>
</feature>
<proteinExistence type="predicted"/>
<accession>A0AAD7EH62</accession>
<evidence type="ECO:0000256" key="1">
    <source>
        <dbReference type="PROSITE-ProRule" id="PRU00221"/>
    </source>
</evidence>
<feature type="repeat" description="WD" evidence="1">
    <location>
        <begin position="274"/>
        <end position="304"/>
    </location>
</feature>
<keyword evidence="1" id="KW-0853">WD repeat</keyword>
<keyword evidence="3" id="KW-1185">Reference proteome</keyword>
<dbReference type="Proteomes" id="UP001218218">
    <property type="component" value="Unassembled WGS sequence"/>
</dbReference>
<dbReference type="SUPFAM" id="SSF50998">
    <property type="entry name" value="Quinoprotein alcohol dehydrogenase-like"/>
    <property type="match status" value="1"/>
</dbReference>
<evidence type="ECO:0000313" key="2">
    <source>
        <dbReference type="EMBL" id="KAJ7325504.1"/>
    </source>
</evidence>
<evidence type="ECO:0000313" key="3">
    <source>
        <dbReference type="Proteomes" id="UP001218218"/>
    </source>
</evidence>
<dbReference type="PANTHER" id="PTHR19879">
    <property type="entry name" value="TRANSCRIPTION INITIATION FACTOR TFIID"/>
    <property type="match status" value="1"/>
</dbReference>
<protein>
    <submittedName>
        <fullName evidence="2">Quinon protein alcohol dehydrogenase-like superfamily</fullName>
    </submittedName>
</protein>
<dbReference type="InterPro" id="IPR011047">
    <property type="entry name" value="Quinoprotein_ADH-like_sf"/>
</dbReference>
<dbReference type="InterPro" id="IPR001680">
    <property type="entry name" value="WD40_rpt"/>
</dbReference>
<organism evidence="2 3">
    <name type="scientific">Mycena albidolilacea</name>
    <dbReference type="NCBI Taxonomy" id="1033008"/>
    <lineage>
        <taxon>Eukaryota</taxon>
        <taxon>Fungi</taxon>
        <taxon>Dikarya</taxon>
        <taxon>Basidiomycota</taxon>
        <taxon>Agaricomycotina</taxon>
        <taxon>Agaricomycetes</taxon>
        <taxon>Agaricomycetidae</taxon>
        <taxon>Agaricales</taxon>
        <taxon>Marasmiineae</taxon>
        <taxon>Mycenaceae</taxon>
        <taxon>Mycena</taxon>
    </lineage>
</organism>
<dbReference type="InterPro" id="IPR015943">
    <property type="entry name" value="WD40/YVTN_repeat-like_dom_sf"/>
</dbReference>
<dbReference type="PROSITE" id="PS50082">
    <property type="entry name" value="WD_REPEATS_2"/>
    <property type="match status" value="3"/>
</dbReference>
<dbReference type="AlphaFoldDB" id="A0AAD7EH62"/>
<comment type="caution">
    <text evidence="2">The sequence shown here is derived from an EMBL/GenBank/DDBJ whole genome shotgun (WGS) entry which is preliminary data.</text>
</comment>
<reference evidence="2" key="1">
    <citation type="submission" date="2023-03" db="EMBL/GenBank/DDBJ databases">
        <title>Massive genome expansion in bonnet fungi (Mycena s.s.) driven by repeated elements and novel gene families across ecological guilds.</title>
        <authorList>
            <consortium name="Lawrence Berkeley National Laboratory"/>
            <person name="Harder C.B."/>
            <person name="Miyauchi S."/>
            <person name="Viragh M."/>
            <person name="Kuo A."/>
            <person name="Thoen E."/>
            <person name="Andreopoulos B."/>
            <person name="Lu D."/>
            <person name="Skrede I."/>
            <person name="Drula E."/>
            <person name="Henrissat B."/>
            <person name="Morin E."/>
            <person name="Kohler A."/>
            <person name="Barry K."/>
            <person name="LaButti K."/>
            <person name="Morin E."/>
            <person name="Salamov A."/>
            <person name="Lipzen A."/>
            <person name="Mereny Z."/>
            <person name="Hegedus B."/>
            <person name="Baldrian P."/>
            <person name="Stursova M."/>
            <person name="Weitz H."/>
            <person name="Taylor A."/>
            <person name="Grigoriev I.V."/>
            <person name="Nagy L.G."/>
            <person name="Martin F."/>
            <person name="Kauserud H."/>
        </authorList>
    </citation>
    <scope>NUCLEOTIDE SEQUENCE</scope>
    <source>
        <strain evidence="2">CBHHK002</strain>
    </source>
</reference>
<dbReference type="PANTHER" id="PTHR19879:SF9">
    <property type="entry name" value="TRANSCRIPTION INITIATION FACTOR TFIID SUBUNIT 5"/>
    <property type="match status" value="1"/>
</dbReference>
<sequence length="429" mass="46375">MTTITSRSNVDFFAAWKHSLSADFQHDGVPAKSDPWLMQASKIAMSDNALVLALNDDNALLAAAVGHDIHVYDIATAQLLHTLPGDAGEKIASLEFQPGGRKIAAGSSQKSGKMTYMCRVWDLDAPVASDRLDDAVKAAAIAASSTLSQYWPLSDLEAADLQTKFAEIAVGSLRNGRVFLGALPGHGSRAFSHDGRSLLYVSDHTHVVVLGVATLRERFRLSGHTNGIMWAETSPDDKVVATTSWDKTTRIWSMESGELIHVLEGATMQSWAGAFSPDGALIASGSGDKIIRIWRVDTGELVHTLSGFTRWIRSLAFSPDGGHLAAGAGGGTLRVFDVASGACEQSWQVDLQDDRSAATFIEISGVRYTARGDLFFRSTEGRVFGYRTSDNLKWESGKVLLYGRFVTSKDGSLLITPLQDHSVCIWKID</sequence>
<dbReference type="PROSITE" id="PS50294">
    <property type="entry name" value="WD_REPEATS_REGION"/>
    <property type="match status" value="2"/>
</dbReference>
<dbReference type="EMBL" id="JARIHO010000044">
    <property type="protein sequence ID" value="KAJ7325504.1"/>
    <property type="molecule type" value="Genomic_DNA"/>
</dbReference>
<feature type="repeat" description="WD" evidence="1">
    <location>
        <begin position="221"/>
        <end position="262"/>
    </location>
</feature>
<dbReference type="Gene3D" id="2.130.10.10">
    <property type="entry name" value="YVTN repeat-like/Quinoprotein amine dehydrogenase"/>
    <property type="match status" value="2"/>
</dbReference>
<dbReference type="Pfam" id="PF00400">
    <property type="entry name" value="WD40"/>
    <property type="match status" value="3"/>
</dbReference>
<gene>
    <name evidence="2" type="ORF">DFH08DRAFT_344447</name>
</gene>